<dbReference type="STRING" id="253628.A0A0D1XV97"/>
<proteinExistence type="predicted"/>
<dbReference type="PANTHER" id="PTHR31859">
    <property type="entry name" value="TETRATRICOPEPTIDE REPEAT PROTEIN 39 FAMILY MEMBER"/>
    <property type="match status" value="1"/>
</dbReference>
<evidence type="ECO:0000256" key="1">
    <source>
        <dbReference type="ARBA" id="ARBA00011408"/>
    </source>
</evidence>
<dbReference type="GeneID" id="27310398"/>
<dbReference type="Gene3D" id="1.25.40.10">
    <property type="entry name" value="Tetratricopeptide repeat domain"/>
    <property type="match status" value="1"/>
</dbReference>
<evidence type="ECO:0000313" key="6">
    <source>
        <dbReference type="EMBL" id="KIW06731.1"/>
    </source>
</evidence>
<dbReference type="GO" id="GO:0005634">
    <property type="term" value="C:nucleus"/>
    <property type="evidence" value="ECO:0007669"/>
    <property type="project" value="TreeGrafter"/>
</dbReference>
<dbReference type="VEuPathDB" id="FungiDB:PV09_02425"/>
<evidence type="ECO:0000256" key="5">
    <source>
        <dbReference type="SAM" id="MobiDB-lite"/>
    </source>
</evidence>
<evidence type="ECO:0000256" key="2">
    <source>
        <dbReference type="ARBA" id="ARBA00018424"/>
    </source>
</evidence>
<sequence>MFRSIFGNRSTSSVSSLSALDETKALEDAMYATSFMMDDNIERAEEELSKGNSVFHKHGKAVVVFLRAVLGFEREIMKEAQERISEAESAASQAQSHAQRDPTTSSASAYSAGTEYALILAELRLMSAITGVLTESVTEAIKSFYKLRQSYLILDAIQQEEKRYFEKTGFSPPTIDTISDTVSSSASTSSQDLEKEKQASSEVSSDPDREDSDVDFVDATEVCEEPATQKYLGRLSTDEGIENELDRVTIKDSPGAALAELRRRSSTFQDGPGLDAFGDNIVDCFIHSGSNMCFGMIQILLSMLPPAFSTLVKIAGFKGDRVRGLALLWQASKFKNINGAFAGLVLLGYYNGFVGFCDILPTRGRGAYPKTRCATLLQSFRTQYPNSRLWILEESRMLSSNKELEKAIQLLEETPDANLKQVRALQTFEKSLSFMSSHQYEPCSEGFQKCVKLNNWSHGLYYFVAGAAYVEQYREMKDVDVEKASTAKEKAEELLRKVPEHIGKRKMMGRQLPFDAFVSRKLQKWEQRATDWHCDLVDAVGVSPLEEMIYFWNGYKRMSPKHLEVSMRRLDWSTSEANPFSVQETLDEHSIRHLLRATVLRNMEKREQAREVLKEVMGHPHHEFKGGLKDNWTQPAAHYELAVTYWKEYCENGSTDALHEAKTLLDKVAAWESYDLDARIGMRVKTGSETIRKEMEAISTSTS</sequence>
<dbReference type="SUPFAM" id="SSF48452">
    <property type="entry name" value="TPR-like"/>
    <property type="match status" value="1"/>
</dbReference>
<dbReference type="PANTHER" id="PTHR31859:SF1">
    <property type="entry name" value="TETRATRICOPEPTIDE REPEAT PROTEIN 39C"/>
    <property type="match status" value="1"/>
</dbReference>
<feature type="compositionally biased region" description="Low complexity" evidence="5">
    <location>
        <begin position="175"/>
        <end position="190"/>
    </location>
</feature>
<dbReference type="InterPro" id="IPR011990">
    <property type="entry name" value="TPR-like_helical_dom_sf"/>
</dbReference>
<organism evidence="6 7">
    <name type="scientific">Verruconis gallopava</name>
    <dbReference type="NCBI Taxonomy" id="253628"/>
    <lineage>
        <taxon>Eukaryota</taxon>
        <taxon>Fungi</taxon>
        <taxon>Dikarya</taxon>
        <taxon>Ascomycota</taxon>
        <taxon>Pezizomycotina</taxon>
        <taxon>Dothideomycetes</taxon>
        <taxon>Pleosporomycetidae</taxon>
        <taxon>Venturiales</taxon>
        <taxon>Sympoventuriaceae</taxon>
        <taxon>Verruconis</taxon>
    </lineage>
</organism>
<dbReference type="Pfam" id="PF10300">
    <property type="entry name" value="Iml2-TPR_39"/>
    <property type="match status" value="1"/>
</dbReference>
<dbReference type="HOGENOM" id="CLU_014926_1_0_1"/>
<keyword evidence="7" id="KW-1185">Reference proteome</keyword>
<reference evidence="6 7" key="1">
    <citation type="submission" date="2015-01" db="EMBL/GenBank/DDBJ databases">
        <title>The Genome Sequence of Ochroconis gallopava CBS43764.</title>
        <authorList>
            <consortium name="The Broad Institute Genomics Platform"/>
            <person name="Cuomo C."/>
            <person name="de Hoog S."/>
            <person name="Gorbushina A."/>
            <person name="Stielow B."/>
            <person name="Teixiera M."/>
            <person name="Abouelleil A."/>
            <person name="Chapman S.B."/>
            <person name="Priest M."/>
            <person name="Young S.K."/>
            <person name="Wortman J."/>
            <person name="Nusbaum C."/>
            <person name="Birren B."/>
        </authorList>
    </citation>
    <scope>NUCLEOTIDE SEQUENCE [LARGE SCALE GENOMIC DNA]</scope>
    <source>
        <strain evidence="6 7">CBS 43764</strain>
    </source>
</reference>
<dbReference type="InParanoid" id="A0A0D1XV97"/>
<dbReference type="GO" id="GO:0005741">
    <property type="term" value="C:mitochondrial outer membrane"/>
    <property type="evidence" value="ECO:0007669"/>
    <property type="project" value="TreeGrafter"/>
</dbReference>
<dbReference type="GO" id="GO:0005829">
    <property type="term" value="C:cytosol"/>
    <property type="evidence" value="ECO:0007669"/>
    <property type="project" value="TreeGrafter"/>
</dbReference>
<gene>
    <name evidence="6" type="ORF">PV09_02425</name>
</gene>
<dbReference type="AlphaFoldDB" id="A0A0D1XV97"/>
<dbReference type="RefSeq" id="XP_016216600.1">
    <property type="nucleotide sequence ID" value="XM_016355464.1"/>
</dbReference>
<evidence type="ECO:0000313" key="7">
    <source>
        <dbReference type="Proteomes" id="UP000053259"/>
    </source>
</evidence>
<feature type="region of interest" description="Disordered" evidence="5">
    <location>
        <begin position="83"/>
        <end position="107"/>
    </location>
</feature>
<accession>A0A0D1XV97</accession>
<evidence type="ECO:0000256" key="4">
    <source>
        <dbReference type="ARBA" id="ARBA00043897"/>
    </source>
</evidence>
<dbReference type="InterPro" id="IPR019412">
    <property type="entry name" value="IML2/TPR_39"/>
</dbReference>
<comment type="function">
    <text evidence="4">Inclusion body (IB) resident protein that interacts strongly with lipid droplet (LD) proteins. Involved in LD-mediated IB clearing after protein folding stress, probably by enabling access to the IBs of an LD-stored soluble sterol derivative that acts as a chaperone in inclusion clearing.</text>
</comment>
<dbReference type="FunCoup" id="A0A0D1XV97">
    <property type="interactions" value="125"/>
</dbReference>
<name>A0A0D1XV97_9PEZI</name>
<comment type="subunit">
    <text evidence="1">Interacts with lipid droplet proteins.</text>
</comment>
<dbReference type="EMBL" id="KN847534">
    <property type="protein sequence ID" value="KIW06731.1"/>
    <property type="molecule type" value="Genomic_DNA"/>
</dbReference>
<dbReference type="OrthoDB" id="2154985at2759"/>
<protein>
    <recommendedName>
        <fullName evidence="2">Inclusion body clearance protein IML2</fullName>
    </recommendedName>
    <alternativeName>
        <fullName evidence="3">Inclusion body clearance protein iml2</fullName>
    </alternativeName>
</protein>
<dbReference type="Proteomes" id="UP000053259">
    <property type="component" value="Unassembled WGS sequence"/>
</dbReference>
<feature type="compositionally biased region" description="Low complexity" evidence="5">
    <location>
        <begin position="87"/>
        <end position="107"/>
    </location>
</feature>
<feature type="region of interest" description="Disordered" evidence="5">
    <location>
        <begin position="175"/>
        <end position="213"/>
    </location>
</feature>
<evidence type="ECO:0000256" key="3">
    <source>
        <dbReference type="ARBA" id="ARBA00019539"/>
    </source>
</evidence>